<proteinExistence type="inferred from homology"/>
<feature type="domain" description="HAMP" evidence="8">
    <location>
        <begin position="212"/>
        <end position="264"/>
    </location>
</feature>
<dbReference type="Gene3D" id="1.10.287.950">
    <property type="entry name" value="Methyl-accepting chemotaxis protein"/>
    <property type="match status" value="1"/>
</dbReference>
<evidence type="ECO:0000256" key="3">
    <source>
        <dbReference type="ARBA" id="ARBA00029447"/>
    </source>
</evidence>
<dbReference type="AlphaFoldDB" id="A0A418XRY9"/>
<feature type="compositionally biased region" description="Basic and acidic residues" evidence="5">
    <location>
        <begin position="521"/>
        <end position="530"/>
    </location>
</feature>
<dbReference type="Proteomes" id="UP000284006">
    <property type="component" value="Unassembled WGS sequence"/>
</dbReference>
<feature type="transmembrane region" description="Helical" evidence="6">
    <location>
        <begin position="188"/>
        <end position="210"/>
    </location>
</feature>
<evidence type="ECO:0000313" key="10">
    <source>
        <dbReference type="Proteomes" id="UP000284006"/>
    </source>
</evidence>
<keyword evidence="6" id="KW-0472">Membrane</keyword>
<dbReference type="PANTHER" id="PTHR43531">
    <property type="entry name" value="PROTEIN ICFG"/>
    <property type="match status" value="1"/>
</dbReference>
<comment type="subcellular location">
    <subcellularLocation>
        <location evidence="1">Membrane</location>
    </subcellularLocation>
</comment>
<dbReference type="InterPro" id="IPR024478">
    <property type="entry name" value="HlyB_4HB_MCP"/>
</dbReference>
<organism evidence="9 10">
    <name type="scientific">Massilia cavernae</name>
    <dbReference type="NCBI Taxonomy" id="2320864"/>
    <lineage>
        <taxon>Bacteria</taxon>
        <taxon>Pseudomonadati</taxon>
        <taxon>Pseudomonadota</taxon>
        <taxon>Betaproteobacteria</taxon>
        <taxon>Burkholderiales</taxon>
        <taxon>Oxalobacteraceae</taxon>
        <taxon>Telluria group</taxon>
        <taxon>Massilia</taxon>
    </lineage>
</organism>
<name>A0A418XRY9_9BURK</name>
<dbReference type="InterPro" id="IPR051310">
    <property type="entry name" value="MCP_chemotaxis"/>
</dbReference>
<evidence type="ECO:0000313" key="9">
    <source>
        <dbReference type="EMBL" id="RJG15316.1"/>
    </source>
</evidence>
<reference evidence="9 10" key="1">
    <citation type="submission" date="2018-09" db="EMBL/GenBank/DDBJ databases">
        <authorList>
            <person name="Zhu H."/>
        </authorList>
    </citation>
    <scope>NUCLEOTIDE SEQUENCE [LARGE SCALE GENOMIC DNA]</scope>
    <source>
        <strain evidence="9 10">K1S02-61</strain>
    </source>
</reference>
<dbReference type="InterPro" id="IPR003660">
    <property type="entry name" value="HAMP_dom"/>
</dbReference>
<evidence type="ECO:0000259" key="8">
    <source>
        <dbReference type="PROSITE" id="PS50885"/>
    </source>
</evidence>
<dbReference type="Pfam" id="PF12729">
    <property type="entry name" value="4HB_MCP_1"/>
    <property type="match status" value="1"/>
</dbReference>
<accession>A0A418XRY9</accession>
<feature type="compositionally biased region" description="Low complexity" evidence="5">
    <location>
        <begin position="544"/>
        <end position="560"/>
    </location>
</feature>
<evidence type="ECO:0000256" key="6">
    <source>
        <dbReference type="SAM" id="Phobius"/>
    </source>
</evidence>
<dbReference type="SUPFAM" id="SSF58104">
    <property type="entry name" value="Methyl-accepting chemotaxis protein (MCP) signaling domain"/>
    <property type="match status" value="1"/>
</dbReference>
<dbReference type="FunFam" id="1.10.287.950:FF:000001">
    <property type="entry name" value="Methyl-accepting chemotaxis sensory transducer"/>
    <property type="match status" value="1"/>
</dbReference>
<dbReference type="InterPro" id="IPR004089">
    <property type="entry name" value="MCPsignal_dom"/>
</dbReference>
<dbReference type="PROSITE" id="PS50111">
    <property type="entry name" value="CHEMOTAXIS_TRANSDUC_2"/>
    <property type="match status" value="1"/>
</dbReference>
<dbReference type="GO" id="GO:0005886">
    <property type="term" value="C:plasma membrane"/>
    <property type="evidence" value="ECO:0007669"/>
    <property type="project" value="TreeGrafter"/>
</dbReference>
<feature type="domain" description="Methyl-accepting transducer" evidence="7">
    <location>
        <begin position="269"/>
        <end position="498"/>
    </location>
</feature>
<dbReference type="EMBL" id="QYUP01000119">
    <property type="protein sequence ID" value="RJG15316.1"/>
    <property type="molecule type" value="Genomic_DNA"/>
</dbReference>
<dbReference type="GO" id="GO:0004888">
    <property type="term" value="F:transmembrane signaling receptor activity"/>
    <property type="evidence" value="ECO:0007669"/>
    <property type="project" value="InterPro"/>
</dbReference>
<keyword evidence="4" id="KW-0807">Transducer</keyword>
<dbReference type="Pfam" id="PF00672">
    <property type="entry name" value="HAMP"/>
    <property type="match status" value="1"/>
</dbReference>
<dbReference type="Pfam" id="PF00015">
    <property type="entry name" value="MCPsignal"/>
    <property type="match status" value="1"/>
</dbReference>
<comment type="similarity">
    <text evidence="3">Belongs to the methyl-accepting chemotaxis (MCP) protein family.</text>
</comment>
<comment type="caution">
    <text evidence="9">The sequence shown here is derived from an EMBL/GenBank/DDBJ whole genome shotgun (WGS) entry which is preliminary data.</text>
</comment>
<dbReference type="RefSeq" id="WP_119811454.1">
    <property type="nucleotide sequence ID" value="NZ_QYUP01000119.1"/>
</dbReference>
<evidence type="ECO:0000256" key="4">
    <source>
        <dbReference type="PROSITE-ProRule" id="PRU00284"/>
    </source>
</evidence>
<dbReference type="PROSITE" id="PS50885">
    <property type="entry name" value="HAMP"/>
    <property type="match status" value="1"/>
</dbReference>
<sequence>MLKKLRIGPKLLLAPGVVLVLLMLLSAASYYGMVRQNASLENMVQVRAARLKAAADVSGDAKHAHANIYQLLAWINGSFARNRLDALVGDINTRHAAIGAQLKALAGVSGPAERKLVDASVKSLAAYKKSVAETIELAQVDQSIATNSMQKAEKEFGSLNGQLAQLAALEKSLSEAAYAAARSEFRTFGVTMAALVMLSIGLSLLVTMLVRRGMLRDIRAIADTVGELAQGRLAVGVGSDGRDEIADTSRALDHTIGNLNQTLRTVLASVRSIDTASQEIAAGNQDLSTRTEMQAGSLEQTASAMESLTLAVKENASNARMANELAASAATLAEGGGKAVDRAVATMEGIKASSRKIVEIIGVIDGISFQTNILALNAAVEAARAGEQGRGFAVVALEVRTLAQRSAAAAKEIKALIAASVSIIDGGSASVNEAGSSMGNIVASVRQVNEIIERISVASSEQAEGIAEVNHAVGQMDDMTQQNAALVEQAAAAAESLHQQAVTLAKAVSVFKIDASADGAGFHDPEERRSPRSPMRAGPVRNIGAEPAGAERPAARRSGA</sequence>
<gene>
    <name evidence="9" type="ORF">D3872_14455</name>
</gene>
<keyword evidence="6" id="KW-1133">Transmembrane helix</keyword>
<dbReference type="SMART" id="SM00283">
    <property type="entry name" value="MA"/>
    <property type="match status" value="1"/>
</dbReference>
<keyword evidence="6" id="KW-0812">Transmembrane</keyword>
<keyword evidence="2" id="KW-0488">Methylation</keyword>
<evidence type="ECO:0000256" key="5">
    <source>
        <dbReference type="SAM" id="MobiDB-lite"/>
    </source>
</evidence>
<dbReference type="SMART" id="SM00304">
    <property type="entry name" value="HAMP"/>
    <property type="match status" value="1"/>
</dbReference>
<dbReference type="PANTHER" id="PTHR43531:SF14">
    <property type="entry name" value="METHYL-ACCEPTING CHEMOTAXIS PROTEIN I-RELATED"/>
    <property type="match status" value="1"/>
</dbReference>
<protein>
    <submittedName>
        <fullName evidence="9">HAMP domain-containing protein</fullName>
    </submittedName>
</protein>
<dbReference type="GO" id="GO:0007165">
    <property type="term" value="P:signal transduction"/>
    <property type="evidence" value="ECO:0007669"/>
    <property type="project" value="UniProtKB-KW"/>
</dbReference>
<dbReference type="GO" id="GO:0006935">
    <property type="term" value="P:chemotaxis"/>
    <property type="evidence" value="ECO:0007669"/>
    <property type="project" value="InterPro"/>
</dbReference>
<dbReference type="OrthoDB" id="8768161at2"/>
<dbReference type="InterPro" id="IPR004090">
    <property type="entry name" value="Chemotax_Me-accpt_rcpt"/>
</dbReference>
<evidence type="ECO:0000259" key="7">
    <source>
        <dbReference type="PROSITE" id="PS50111"/>
    </source>
</evidence>
<keyword evidence="10" id="KW-1185">Reference proteome</keyword>
<dbReference type="PRINTS" id="PR00260">
    <property type="entry name" value="CHEMTRNSDUCR"/>
</dbReference>
<evidence type="ECO:0000256" key="1">
    <source>
        <dbReference type="ARBA" id="ARBA00004370"/>
    </source>
</evidence>
<feature type="region of interest" description="Disordered" evidence="5">
    <location>
        <begin position="518"/>
        <end position="560"/>
    </location>
</feature>
<evidence type="ECO:0000256" key="2">
    <source>
        <dbReference type="ARBA" id="ARBA00022481"/>
    </source>
</evidence>